<dbReference type="InterPro" id="IPR000301">
    <property type="entry name" value="Tetraspanin_animals"/>
</dbReference>
<evidence type="ECO:0000256" key="7">
    <source>
        <dbReference type="RuleBase" id="RU361218"/>
    </source>
</evidence>
<dbReference type="InterPro" id="IPR018499">
    <property type="entry name" value="Tetraspanin/Peripherin"/>
</dbReference>
<accession>A0AAN9BRH8</accession>
<evidence type="ECO:0000256" key="3">
    <source>
        <dbReference type="ARBA" id="ARBA00022692"/>
    </source>
</evidence>
<dbReference type="InterPro" id="IPR018503">
    <property type="entry name" value="Tetraspanin_CS"/>
</dbReference>
<keyword evidence="6" id="KW-1015">Disulfide bond</keyword>
<proteinExistence type="inferred from homology"/>
<dbReference type="InterPro" id="IPR008952">
    <property type="entry name" value="Tetraspanin_EC2_sf"/>
</dbReference>
<evidence type="ECO:0000256" key="6">
    <source>
        <dbReference type="PIRSR" id="PIRSR002419-1"/>
    </source>
</evidence>
<evidence type="ECO:0000313" key="9">
    <source>
        <dbReference type="Proteomes" id="UP001374579"/>
    </source>
</evidence>
<dbReference type="Pfam" id="PF00335">
    <property type="entry name" value="Tetraspanin"/>
    <property type="match status" value="1"/>
</dbReference>
<reference evidence="8 9" key="1">
    <citation type="submission" date="2024-02" db="EMBL/GenBank/DDBJ databases">
        <title>Chromosome-scale genome assembly of the rough periwinkle Littorina saxatilis.</title>
        <authorList>
            <person name="De Jode A."/>
            <person name="Faria R."/>
            <person name="Formenti G."/>
            <person name="Sims Y."/>
            <person name="Smith T.P."/>
            <person name="Tracey A."/>
            <person name="Wood J.M.D."/>
            <person name="Zagrodzka Z.B."/>
            <person name="Johannesson K."/>
            <person name="Butlin R.K."/>
            <person name="Leder E.H."/>
        </authorList>
    </citation>
    <scope>NUCLEOTIDE SEQUENCE [LARGE SCALE GENOMIC DNA]</scope>
    <source>
        <strain evidence="8">Snail1</strain>
        <tissue evidence="8">Muscle</tissue>
    </source>
</reference>
<keyword evidence="9" id="KW-1185">Reference proteome</keyword>
<keyword evidence="4 7" id="KW-1133">Transmembrane helix</keyword>
<evidence type="ECO:0000313" key="8">
    <source>
        <dbReference type="EMBL" id="KAK7110277.1"/>
    </source>
</evidence>
<dbReference type="AlphaFoldDB" id="A0AAN9BRH8"/>
<gene>
    <name evidence="8" type="ORF">V1264_014177</name>
</gene>
<comment type="subcellular location">
    <subcellularLocation>
        <location evidence="1 7">Membrane</location>
        <topology evidence="1 7">Multi-pass membrane protein</topology>
    </subcellularLocation>
</comment>
<dbReference type="PANTHER" id="PTHR19282:SF551">
    <property type="entry name" value="RE08073P-RELATED"/>
    <property type="match status" value="1"/>
</dbReference>
<dbReference type="PANTHER" id="PTHR19282">
    <property type="entry name" value="TETRASPANIN"/>
    <property type="match status" value="1"/>
</dbReference>
<dbReference type="EMBL" id="JBAMIC010000003">
    <property type="protein sequence ID" value="KAK7110277.1"/>
    <property type="molecule type" value="Genomic_DNA"/>
</dbReference>
<keyword evidence="5 7" id="KW-0472">Membrane</keyword>
<comment type="similarity">
    <text evidence="2 7">Belongs to the tetraspanin (TM4SF) family.</text>
</comment>
<feature type="transmembrane region" description="Helical" evidence="7">
    <location>
        <begin position="12"/>
        <end position="37"/>
    </location>
</feature>
<sequence length="253" mass="27642">MALEGCASCLKYLMIIWNFVILILGIAITGIGVWMVVDKDSGKFVDEFVEDDRFIISYSRVSDPGVFETLAYILIVFGAITVVIAFLGYCGAMRESQCLLGACFALLFIIFSALVGIGIYLYIKKDDMDVDREKLRPVVGEMLQDAVDNYYKDEASKNFMDAVQNKYQCCGADYGAVDYAPTLSIPAICITAGLKPCLDPYYEHVASTIGVKQFFSGKMTIAMGVALGVAGALILAMILTLILCCSVRRSGSY</sequence>
<keyword evidence="3 7" id="KW-0812">Transmembrane</keyword>
<name>A0AAN9BRH8_9CAEN</name>
<dbReference type="PROSITE" id="PS00421">
    <property type="entry name" value="TM4_1"/>
    <property type="match status" value="1"/>
</dbReference>
<dbReference type="Proteomes" id="UP001374579">
    <property type="component" value="Unassembled WGS sequence"/>
</dbReference>
<feature type="transmembrane region" description="Helical" evidence="7">
    <location>
        <begin position="70"/>
        <end position="92"/>
    </location>
</feature>
<organism evidence="8 9">
    <name type="scientific">Littorina saxatilis</name>
    <dbReference type="NCBI Taxonomy" id="31220"/>
    <lineage>
        <taxon>Eukaryota</taxon>
        <taxon>Metazoa</taxon>
        <taxon>Spiralia</taxon>
        <taxon>Lophotrochozoa</taxon>
        <taxon>Mollusca</taxon>
        <taxon>Gastropoda</taxon>
        <taxon>Caenogastropoda</taxon>
        <taxon>Littorinimorpha</taxon>
        <taxon>Littorinoidea</taxon>
        <taxon>Littorinidae</taxon>
        <taxon>Littorina</taxon>
    </lineage>
</organism>
<dbReference type="PRINTS" id="PR00259">
    <property type="entry name" value="TMFOUR"/>
</dbReference>
<dbReference type="SUPFAM" id="SSF48652">
    <property type="entry name" value="Tetraspanin"/>
    <property type="match status" value="1"/>
</dbReference>
<feature type="transmembrane region" description="Helical" evidence="7">
    <location>
        <begin position="99"/>
        <end position="123"/>
    </location>
</feature>
<feature type="transmembrane region" description="Helical" evidence="7">
    <location>
        <begin position="221"/>
        <end position="247"/>
    </location>
</feature>
<dbReference type="PIRSF" id="PIRSF002419">
    <property type="entry name" value="Tetraspanin"/>
    <property type="match status" value="1"/>
</dbReference>
<evidence type="ECO:0000256" key="5">
    <source>
        <dbReference type="ARBA" id="ARBA00023136"/>
    </source>
</evidence>
<evidence type="ECO:0000256" key="1">
    <source>
        <dbReference type="ARBA" id="ARBA00004141"/>
    </source>
</evidence>
<feature type="disulfide bond" evidence="6">
    <location>
        <begin position="170"/>
        <end position="189"/>
    </location>
</feature>
<evidence type="ECO:0000256" key="4">
    <source>
        <dbReference type="ARBA" id="ARBA00022989"/>
    </source>
</evidence>
<dbReference type="CDD" id="cd03127">
    <property type="entry name" value="tetraspanin_LEL"/>
    <property type="match status" value="1"/>
</dbReference>
<protein>
    <recommendedName>
        <fullName evidence="7">Tetraspanin</fullName>
    </recommendedName>
</protein>
<evidence type="ECO:0000256" key="2">
    <source>
        <dbReference type="ARBA" id="ARBA00006840"/>
    </source>
</evidence>
<dbReference type="GO" id="GO:0005886">
    <property type="term" value="C:plasma membrane"/>
    <property type="evidence" value="ECO:0007669"/>
    <property type="project" value="TreeGrafter"/>
</dbReference>
<dbReference type="Gene3D" id="1.10.1450.10">
    <property type="entry name" value="Tetraspanin"/>
    <property type="match status" value="1"/>
</dbReference>
<dbReference type="EMBL" id="JBAMIC010000003">
    <property type="protein sequence ID" value="KAK7110276.1"/>
    <property type="molecule type" value="Genomic_DNA"/>
</dbReference>
<comment type="caution">
    <text evidence="8">The sequence shown here is derived from an EMBL/GenBank/DDBJ whole genome shotgun (WGS) entry which is preliminary data.</text>
</comment>